<sequence length="341" mass="38864">MEQDHQQDFAEQLQVLTKRVLSRATTVPYLATTTLPPMRYSCQITREPIVNCVYEPSMAFILQGGKNSIVGNREFTYGAGATFAVSVHIPSTYRFIDISPEKPFVGLHFVLDRDILSRLLEQIGADYFIAQSRQQQEASVIVDVDDPAASLMGEVSEFRLEQGSQAEAKAEQDCYGVSLDRMTPAIVDVLLQLTQLEAEGSERDKKVLGQLLISQLYYHMLMSKHGVHFFNYYYQKATHKGIIRSVEFIQKHFREDFDIDKVASEVAYMQPSSFFKHFKSSTGFTPLQFKKRLRLLAAKKLMEVEHFTVSRSAYEVGYESVAQFSRDFKQLFHVSPSSFVA</sequence>
<name>A0A948WZX0_9GAMM</name>
<comment type="caution">
    <text evidence="4">The sequence shown here is derived from an EMBL/GenBank/DDBJ whole genome shotgun (WGS) entry which is preliminary data.</text>
</comment>
<dbReference type="GO" id="GO:0003700">
    <property type="term" value="F:DNA-binding transcription factor activity"/>
    <property type="evidence" value="ECO:0007669"/>
    <property type="project" value="InterPro"/>
</dbReference>
<evidence type="ECO:0000259" key="3">
    <source>
        <dbReference type="PROSITE" id="PS01124"/>
    </source>
</evidence>
<evidence type="ECO:0000256" key="1">
    <source>
        <dbReference type="ARBA" id="ARBA00023015"/>
    </source>
</evidence>
<reference evidence="4" key="1">
    <citation type="journal article" date="2021" name="PeerJ">
        <title>Extensive microbial diversity within the chicken gut microbiome revealed by metagenomics and culture.</title>
        <authorList>
            <person name="Gilroy R."/>
            <person name="Ravi A."/>
            <person name="Getino M."/>
            <person name="Pursley I."/>
            <person name="Horton D.L."/>
            <person name="Alikhan N.F."/>
            <person name="Baker D."/>
            <person name="Gharbi K."/>
            <person name="Hall N."/>
            <person name="Watson M."/>
            <person name="Adriaenssens E.M."/>
            <person name="Foster-Nyarko E."/>
            <person name="Jarju S."/>
            <person name="Secka A."/>
            <person name="Antonio M."/>
            <person name="Oren A."/>
            <person name="Chaudhuri R.R."/>
            <person name="La Ragione R."/>
            <person name="Hildebrand F."/>
            <person name="Pallen M.J."/>
        </authorList>
    </citation>
    <scope>NUCLEOTIDE SEQUENCE</scope>
    <source>
        <strain evidence="4">378</strain>
    </source>
</reference>
<dbReference type="PANTHER" id="PTHR43436">
    <property type="entry name" value="ARAC-FAMILY TRANSCRIPTIONAL REGULATOR"/>
    <property type="match status" value="1"/>
</dbReference>
<keyword evidence="1" id="KW-0805">Transcription regulation</keyword>
<dbReference type="Proteomes" id="UP000733611">
    <property type="component" value="Unassembled WGS sequence"/>
</dbReference>
<feature type="domain" description="HTH araC/xylS-type" evidence="3">
    <location>
        <begin position="243"/>
        <end position="341"/>
    </location>
</feature>
<dbReference type="SMART" id="SM00342">
    <property type="entry name" value="HTH_ARAC"/>
    <property type="match status" value="1"/>
</dbReference>
<accession>A0A948WZX0</accession>
<dbReference type="PROSITE" id="PS01124">
    <property type="entry name" value="HTH_ARAC_FAMILY_2"/>
    <property type="match status" value="1"/>
</dbReference>
<organism evidence="4 5">
    <name type="scientific">Candidatus Anaerobiospirillum pullicola</name>
    <dbReference type="NCBI Taxonomy" id="2838451"/>
    <lineage>
        <taxon>Bacteria</taxon>
        <taxon>Pseudomonadati</taxon>
        <taxon>Pseudomonadota</taxon>
        <taxon>Gammaproteobacteria</taxon>
        <taxon>Aeromonadales</taxon>
        <taxon>Succinivibrionaceae</taxon>
        <taxon>Anaerobiospirillum</taxon>
    </lineage>
</organism>
<reference evidence="4" key="2">
    <citation type="submission" date="2021-04" db="EMBL/GenBank/DDBJ databases">
        <authorList>
            <person name="Gilroy R."/>
        </authorList>
    </citation>
    <scope>NUCLEOTIDE SEQUENCE</scope>
    <source>
        <strain evidence="4">378</strain>
    </source>
</reference>
<dbReference type="Pfam" id="PF06719">
    <property type="entry name" value="AraC_N"/>
    <property type="match status" value="1"/>
</dbReference>
<dbReference type="InterPro" id="IPR018060">
    <property type="entry name" value="HTH_AraC"/>
</dbReference>
<dbReference type="EMBL" id="JAHLFE010000140">
    <property type="protein sequence ID" value="MBU3844589.1"/>
    <property type="molecule type" value="Genomic_DNA"/>
</dbReference>
<protein>
    <submittedName>
        <fullName evidence="4">AraC family transcriptional regulator</fullName>
    </submittedName>
</protein>
<dbReference type="InterPro" id="IPR009594">
    <property type="entry name" value="Tscrpt_reg_HTH_AraC_N"/>
</dbReference>
<evidence type="ECO:0000256" key="2">
    <source>
        <dbReference type="ARBA" id="ARBA00023163"/>
    </source>
</evidence>
<dbReference type="Gene3D" id="1.10.10.60">
    <property type="entry name" value="Homeodomain-like"/>
    <property type="match status" value="2"/>
</dbReference>
<dbReference type="InterPro" id="IPR009057">
    <property type="entry name" value="Homeodomain-like_sf"/>
</dbReference>
<dbReference type="GO" id="GO:0043565">
    <property type="term" value="F:sequence-specific DNA binding"/>
    <property type="evidence" value="ECO:0007669"/>
    <property type="project" value="InterPro"/>
</dbReference>
<dbReference type="PANTHER" id="PTHR43436:SF1">
    <property type="entry name" value="TRANSCRIPTIONAL REGULATORY PROTEIN"/>
    <property type="match status" value="1"/>
</dbReference>
<evidence type="ECO:0000313" key="4">
    <source>
        <dbReference type="EMBL" id="MBU3844589.1"/>
    </source>
</evidence>
<keyword evidence="2" id="KW-0804">Transcription</keyword>
<gene>
    <name evidence="4" type="ORF">H9847_06960</name>
</gene>
<dbReference type="AlphaFoldDB" id="A0A948WZX0"/>
<evidence type="ECO:0000313" key="5">
    <source>
        <dbReference type="Proteomes" id="UP000733611"/>
    </source>
</evidence>
<dbReference type="SUPFAM" id="SSF46689">
    <property type="entry name" value="Homeodomain-like"/>
    <property type="match status" value="2"/>
</dbReference>
<dbReference type="Pfam" id="PF12833">
    <property type="entry name" value="HTH_18"/>
    <property type="match status" value="1"/>
</dbReference>
<proteinExistence type="predicted"/>